<evidence type="ECO:0000256" key="9">
    <source>
        <dbReference type="RuleBase" id="RU004320"/>
    </source>
</evidence>
<dbReference type="Gene3D" id="3.40.50.1470">
    <property type="entry name" value="Peptidyl-tRNA hydrolase"/>
    <property type="match status" value="1"/>
</dbReference>
<dbReference type="PROSITE" id="PS01195">
    <property type="entry name" value="PEPT_TRNA_HYDROL_1"/>
    <property type="match status" value="1"/>
</dbReference>
<dbReference type="Pfam" id="PF01195">
    <property type="entry name" value="Pept_tRNA_hydro"/>
    <property type="match status" value="1"/>
</dbReference>
<dbReference type="EMBL" id="CP079105">
    <property type="protein sequence ID" value="QXQ15939.1"/>
    <property type="molecule type" value="Genomic_DNA"/>
</dbReference>
<feature type="binding site" evidence="7">
    <location>
        <position position="72"/>
    </location>
    <ligand>
        <name>tRNA</name>
        <dbReference type="ChEBI" id="CHEBI:17843"/>
    </ligand>
</feature>
<reference evidence="10" key="1">
    <citation type="submission" date="2021-07" db="EMBL/GenBank/DDBJ databases">
        <title>Candidatus Kaistella beijingensis sp. nov. isolated from a municipal wastewater treatment plant is involved in sludge foaming.</title>
        <authorList>
            <person name="Song Y."/>
            <person name="Liu S.-J."/>
        </authorList>
    </citation>
    <scope>NUCLEOTIDE SEQUENCE</scope>
    <source>
        <strain evidence="10">DSM 43998</strain>
    </source>
</reference>
<comment type="function">
    <text evidence="7">Hydrolyzes ribosome-free peptidyl-tRNAs (with 1 or more amino acids incorporated), which drop off the ribosome during protein synthesis, or as a result of ribosome stalling.</text>
</comment>
<evidence type="ECO:0000256" key="5">
    <source>
        <dbReference type="ARBA" id="ARBA00038063"/>
    </source>
</evidence>
<keyword evidence="2 7" id="KW-0820">tRNA-binding</keyword>
<accession>A0ABX8SDH9</accession>
<dbReference type="InterPro" id="IPR036416">
    <property type="entry name" value="Pept_tRNA_hydro_sf"/>
</dbReference>
<evidence type="ECO:0000313" key="10">
    <source>
        <dbReference type="EMBL" id="QXQ15939.1"/>
    </source>
</evidence>
<organism evidence="10 11">
    <name type="scientific">Skermania pinensis</name>
    <dbReference type="NCBI Taxonomy" id="39122"/>
    <lineage>
        <taxon>Bacteria</taxon>
        <taxon>Bacillati</taxon>
        <taxon>Actinomycetota</taxon>
        <taxon>Actinomycetes</taxon>
        <taxon>Mycobacteriales</taxon>
        <taxon>Gordoniaceae</taxon>
        <taxon>Skermania</taxon>
    </lineage>
</organism>
<dbReference type="EC" id="3.1.1.29" evidence="1 7"/>
<evidence type="ECO:0000256" key="8">
    <source>
        <dbReference type="RuleBase" id="RU000673"/>
    </source>
</evidence>
<evidence type="ECO:0000256" key="2">
    <source>
        <dbReference type="ARBA" id="ARBA00022555"/>
    </source>
</evidence>
<keyword evidence="7" id="KW-0963">Cytoplasm</keyword>
<feature type="active site" description="Proton acceptor" evidence="7">
    <location>
        <position position="24"/>
    </location>
</feature>
<evidence type="ECO:0000256" key="6">
    <source>
        <dbReference type="ARBA" id="ARBA00050038"/>
    </source>
</evidence>
<dbReference type="PROSITE" id="PS01196">
    <property type="entry name" value="PEPT_TRNA_HYDROL_2"/>
    <property type="match status" value="1"/>
</dbReference>
<name>A0ABX8SDH9_9ACTN</name>
<comment type="similarity">
    <text evidence="5 7 9">Belongs to the PTH family.</text>
</comment>
<dbReference type="HAMAP" id="MF_00083">
    <property type="entry name" value="Pept_tRNA_hydro_bact"/>
    <property type="match status" value="1"/>
</dbReference>
<feature type="binding site" evidence="7">
    <location>
        <position position="19"/>
    </location>
    <ligand>
        <name>tRNA</name>
        <dbReference type="ChEBI" id="CHEBI:17843"/>
    </ligand>
</feature>
<dbReference type="CDD" id="cd00462">
    <property type="entry name" value="PTH"/>
    <property type="match status" value="1"/>
</dbReference>
<keyword evidence="11" id="KW-1185">Reference proteome</keyword>
<keyword evidence="4 7" id="KW-0694">RNA-binding</keyword>
<dbReference type="SUPFAM" id="SSF53178">
    <property type="entry name" value="Peptidyl-tRNA hydrolase-like"/>
    <property type="match status" value="1"/>
</dbReference>
<dbReference type="InterPro" id="IPR001328">
    <property type="entry name" value="Pept_tRNA_hydro"/>
</dbReference>
<gene>
    <name evidence="7 10" type="primary">pth</name>
    <name evidence="10" type="ORF">KV203_14495</name>
</gene>
<feature type="site" description="Discriminates between blocked and unblocked aminoacyl-tRNA" evidence="7">
    <location>
        <position position="14"/>
    </location>
</feature>
<comment type="subunit">
    <text evidence="7">Monomer.</text>
</comment>
<dbReference type="InterPro" id="IPR018171">
    <property type="entry name" value="Pept_tRNA_hydro_CS"/>
</dbReference>
<comment type="subcellular location">
    <subcellularLocation>
        <location evidence="7">Cytoplasm</location>
    </subcellularLocation>
</comment>
<evidence type="ECO:0000256" key="4">
    <source>
        <dbReference type="ARBA" id="ARBA00022884"/>
    </source>
</evidence>
<dbReference type="NCBIfam" id="TIGR00447">
    <property type="entry name" value="pth"/>
    <property type="match status" value="1"/>
</dbReference>
<feature type="site" description="Stabilizes the basic form of H active site to accept a proton" evidence="7">
    <location>
        <position position="97"/>
    </location>
</feature>
<comment type="catalytic activity">
    <reaction evidence="7 8">
        <text>an N-acyl-L-alpha-aminoacyl-tRNA + H2O = an N-acyl-L-amino acid + a tRNA + H(+)</text>
        <dbReference type="Rhea" id="RHEA:54448"/>
        <dbReference type="Rhea" id="RHEA-COMP:10123"/>
        <dbReference type="Rhea" id="RHEA-COMP:13883"/>
        <dbReference type="ChEBI" id="CHEBI:15377"/>
        <dbReference type="ChEBI" id="CHEBI:15378"/>
        <dbReference type="ChEBI" id="CHEBI:59874"/>
        <dbReference type="ChEBI" id="CHEBI:78442"/>
        <dbReference type="ChEBI" id="CHEBI:138191"/>
        <dbReference type="EC" id="3.1.1.29"/>
    </reaction>
</comment>
<dbReference type="GO" id="GO:0004045">
    <property type="term" value="F:peptidyl-tRNA hydrolase activity"/>
    <property type="evidence" value="ECO:0007669"/>
    <property type="project" value="UniProtKB-EC"/>
</dbReference>
<keyword evidence="3 7" id="KW-0378">Hydrolase</keyword>
<evidence type="ECO:0000256" key="7">
    <source>
        <dbReference type="HAMAP-Rule" id="MF_00083"/>
    </source>
</evidence>
<evidence type="ECO:0000256" key="1">
    <source>
        <dbReference type="ARBA" id="ARBA00013260"/>
    </source>
</evidence>
<protein>
    <recommendedName>
        <fullName evidence="6 7">Peptidyl-tRNA hydrolase</fullName>
        <shortName evidence="7">Pth</shortName>
        <ecNumber evidence="1 7">3.1.1.29</ecNumber>
    </recommendedName>
</protein>
<feature type="binding site" evidence="7">
    <location>
        <position position="70"/>
    </location>
    <ligand>
        <name>tRNA</name>
        <dbReference type="ChEBI" id="CHEBI:17843"/>
    </ligand>
</feature>
<sequence>MSTIGPALVVGLGNPGPGYERTRHNVGFLVVDRLAERLGERFGADRRSGADLVQTRLADRRVLLAKPRSYMNTSGRAVGLLSRYFAVPVGDVVVIHDDLDLDVGAIRLKQGGGEGGHNGLRSVSAALSGRDYLRVRVGIGRPPGRKDPAAFVLEPFSAAERKELPITVEEAADAVELLLRTDLETAQNQVHRRP</sequence>
<proteinExistence type="inferred from homology"/>
<dbReference type="Proteomes" id="UP000887023">
    <property type="component" value="Chromosome"/>
</dbReference>
<evidence type="ECO:0000313" key="11">
    <source>
        <dbReference type="Proteomes" id="UP000887023"/>
    </source>
</evidence>
<dbReference type="PANTHER" id="PTHR17224">
    <property type="entry name" value="PEPTIDYL-TRNA HYDROLASE"/>
    <property type="match status" value="1"/>
</dbReference>
<feature type="binding site" evidence="7">
    <location>
        <position position="118"/>
    </location>
    <ligand>
        <name>tRNA</name>
        <dbReference type="ChEBI" id="CHEBI:17843"/>
    </ligand>
</feature>
<comment type="function">
    <text evidence="7">Catalyzes the release of premature peptidyl moieties from peptidyl-tRNA molecules trapped in stalled 50S ribosomal subunits, and thus maintains levels of free tRNAs and 50S ribosomes.</text>
</comment>
<evidence type="ECO:0000256" key="3">
    <source>
        <dbReference type="ARBA" id="ARBA00022801"/>
    </source>
</evidence>
<dbReference type="PANTHER" id="PTHR17224:SF1">
    <property type="entry name" value="PEPTIDYL-TRNA HYDROLASE"/>
    <property type="match status" value="1"/>
</dbReference>